<dbReference type="Pfam" id="PF01643">
    <property type="entry name" value="Acyl-ACP_TE"/>
    <property type="match status" value="1"/>
</dbReference>
<dbReference type="Gene3D" id="3.10.129.10">
    <property type="entry name" value="Hotdog Thioesterase"/>
    <property type="match status" value="1"/>
</dbReference>
<dbReference type="Proteomes" id="UP001208689">
    <property type="component" value="Chromosome"/>
</dbReference>
<dbReference type="InterPro" id="IPR049427">
    <property type="entry name" value="Acyl-ACP_TE_C"/>
</dbReference>
<sequence length="267" mass="31219">MIQIFFLTLPPLLIMNTEHSKFSQNFQVRYGEVNQSGQLMIHHLFNYMQEIAFNHADALANTIEGKSHFDFAVVWTRMKLEVEKIPNWKENLTISTWISPLKDQQRFAFRNFAIFNQSGQKIGKGYGSLLFFDLKQRKAVGVPKDVENYPTHEEPGDSHHFSQIDINVSEKKDTSFSTNFQDLDIYRHVNNVKYIEWAFNEVKPEIYKLYIPSSVEINFLKELRLGESVCVQTEYLEGSSELLIKHLIYKEESGVKIAQLQTSWKKK</sequence>
<keyword evidence="3" id="KW-0378">Hydrolase</keyword>
<keyword evidence="5" id="KW-0809">Transit peptide</keyword>
<evidence type="ECO:0000256" key="6">
    <source>
        <dbReference type="ARBA" id="ARBA00023098"/>
    </source>
</evidence>
<evidence type="ECO:0000256" key="1">
    <source>
        <dbReference type="ARBA" id="ARBA00006500"/>
    </source>
</evidence>
<dbReference type="Pfam" id="PF20791">
    <property type="entry name" value="Acyl-ACP_TE_C"/>
    <property type="match status" value="1"/>
</dbReference>
<reference evidence="10" key="1">
    <citation type="submission" date="2022-09" db="EMBL/GenBank/DDBJ databases">
        <title>Actin cytoskeleton and complex cell architecture in an #Asgard archaeon.</title>
        <authorList>
            <person name="Ponce Toledo R.I."/>
            <person name="Schleper C."/>
            <person name="Rodrigues Oliveira T."/>
            <person name="Wollweber F."/>
            <person name="Xu J."/>
            <person name="Rittmann S."/>
            <person name="Klingl A."/>
            <person name="Pilhofer M."/>
        </authorList>
    </citation>
    <scope>NUCLEOTIDE SEQUENCE</scope>
    <source>
        <strain evidence="10">B-35</strain>
    </source>
</reference>
<evidence type="ECO:0000256" key="4">
    <source>
        <dbReference type="ARBA" id="ARBA00022832"/>
    </source>
</evidence>
<keyword evidence="6" id="KW-0443">Lipid metabolism</keyword>
<organism evidence="10 11">
    <name type="scientific">Candidatus Lokiarchaeum ossiferum</name>
    <dbReference type="NCBI Taxonomy" id="2951803"/>
    <lineage>
        <taxon>Archaea</taxon>
        <taxon>Promethearchaeati</taxon>
        <taxon>Promethearchaeota</taxon>
        <taxon>Promethearchaeia</taxon>
        <taxon>Promethearchaeales</taxon>
        <taxon>Promethearchaeaceae</taxon>
        <taxon>Candidatus Lokiarchaeum</taxon>
    </lineage>
</organism>
<comment type="similarity">
    <text evidence="1">Belongs to the acyl-ACP thioesterase family.</text>
</comment>
<dbReference type="PANTHER" id="PTHR31727">
    <property type="entry name" value="OLEOYL-ACYL CARRIER PROTEIN THIOESTERASE 1, CHLOROPLASTIC"/>
    <property type="match status" value="1"/>
</dbReference>
<keyword evidence="11" id="KW-1185">Reference proteome</keyword>
<evidence type="ECO:0000313" key="10">
    <source>
        <dbReference type="EMBL" id="UYP44846.1"/>
    </source>
</evidence>
<dbReference type="InterPro" id="IPR029069">
    <property type="entry name" value="HotDog_dom_sf"/>
</dbReference>
<evidence type="ECO:0000256" key="3">
    <source>
        <dbReference type="ARBA" id="ARBA00022801"/>
    </source>
</evidence>
<proteinExistence type="inferred from homology"/>
<keyword evidence="7" id="KW-0275">Fatty acid biosynthesis</keyword>
<evidence type="ECO:0000256" key="7">
    <source>
        <dbReference type="ARBA" id="ARBA00023160"/>
    </source>
</evidence>
<evidence type="ECO:0000259" key="8">
    <source>
        <dbReference type="Pfam" id="PF01643"/>
    </source>
</evidence>
<keyword evidence="2" id="KW-0444">Lipid biosynthesis</keyword>
<evidence type="ECO:0000259" key="9">
    <source>
        <dbReference type="Pfam" id="PF20791"/>
    </source>
</evidence>
<evidence type="ECO:0000256" key="2">
    <source>
        <dbReference type="ARBA" id="ARBA00022516"/>
    </source>
</evidence>
<feature type="domain" description="Acyl-ACP thioesterase-like C-terminal" evidence="9">
    <location>
        <begin position="169"/>
        <end position="266"/>
    </location>
</feature>
<feature type="domain" description="Acyl-ACP thioesterase N-terminal hotdog" evidence="8">
    <location>
        <begin position="20"/>
        <end position="146"/>
    </location>
</feature>
<accession>A0ABY6HMV8</accession>
<dbReference type="InterPro" id="IPR002864">
    <property type="entry name" value="Acyl-ACP_thioesterase_NHD"/>
</dbReference>
<evidence type="ECO:0000313" key="11">
    <source>
        <dbReference type="Proteomes" id="UP001208689"/>
    </source>
</evidence>
<dbReference type="CDD" id="cd00586">
    <property type="entry name" value="4HBT"/>
    <property type="match status" value="1"/>
</dbReference>
<keyword evidence="4" id="KW-0276">Fatty acid metabolism</keyword>
<dbReference type="InterPro" id="IPR045023">
    <property type="entry name" value="FATA/B"/>
</dbReference>
<dbReference type="EMBL" id="CP104013">
    <property type="protein sequence ID" value="UYP44846.1"/>
    <property type="molecule type" value="Genomic_DNA"/>
</dbReference>
<dbReference type="SUPFAM" id="SSF54637">
    <property type="entry name" value="Thioesterase/thiol ester dehydrase-isomerase"/>
    <property type="match status" value="2"/>
</dbReference>
<evidence type="ECO:0008006" key="12">
    <source>
        <dbReference type="Google" id="ProtNLM"/>
    </source>
</evidence>
<gene>
    <name evidence="10" type="ORF">NEF87_001131</name>
</gene>
<name>A0ABY6HMV8_9ARCH</name>
<evidence type="ECO:0000256" key="5">
    <source>
        <dbReference type="ARBA" id="ARBA00022946"/>
    </source>
</evidence>
<dbReference type="PANTHER" id="PTHR31727:SF6">
    <property type="entry name" value="OLEOYL-ACYL CARRIER PROTEIN THIOESTERASE 1, CHLOROPLASTIC"/>
    <property type="match status" value="1"/>
</dbReference>
<protein>
    <recommendedName>
        <fullName evidence="12">Acyl-ACP thioesterase</fullName>
    </recommendedName>
</protein>